<dbReference type="Proteomes" id="UP001595648">
    <property type="component" value="Unassembled WGS sequence"/>
</dbReference>
<dbReference type="Gene3D" id="3.30.390.10">
    <property type="entry name" value="Enolase-like, N-terminal domain"/>
    <property type="match status" value="1"/>
</dbReference>
<dbReference type="EMBL" id="JBHRVD010000001">
    <property type="protein sequence ID" value="MFC3320704.1"/>
    <property type="molecule type" value="Genomic_DNA"/>
</dbReference>
<dbReference type="SFLD" id="SFLDF00556">
    <property type="entry name" value="4R-hydroxyproline_betaine_2-ep"/>
    <property type="match status" value="1"/>
</dbReference>
<keyword evidence="3" id="KW-1185">Reference proteome</keyword>
<organism evidence="2 3">
    <name type="scientific">Mesorhizobium cantuariense</name>
    <dbReference type="NCBI Taxonomy" id="1300275"/>
    <lineage>
        <taxon>Bacteria</taxon>
        <taxon>Pseudomonadati</taxon>
        <taxon>Pseudomonadota</taxon>
        <taxon>Alphaproteobacteria</taxon>
        <taxon>Hyphomicrobiales</taxon>
        <taxon>Phyllobacteriaceae</taxon>
        <taxon>Mesorhizobium</taxon>
    </lineage>
</organism>
<dbReference type="InterPro" id="IPR029017">
    <property type="entry name" value="Enolase-like_N"/>
</dbReference>
<dbReference type="InterPro" id="IPR029065">
    <property type="entry name" value="Enolase_C-like"/>
</dbReference>
<reference evidence="3" key="1">
    <citation type="journal article" date="2019" name="Int. J. Syst. Evol. Microbiol.">
        <title>The Global Catalogue of Microorganisms (GCM) 10K type strain sequencing project: providing services to taxonomists for standard genome sequencing and annotation.</title>
        <authorList>
            <consortium name="The Broad Institute Genomics Platform"/>
            <consortium name="The Broad Institute Genome Sequencing Center for Infectious Disease"/>
            <person name="Wu L."/>
            <person name="Ma J."/>
        </authorList>
    </citation>
    <scope>NUCLEOTIDE SEQUENCE [LARGE SCALE GENOMIC DNA]</scope>
    <source>
        <strain evidence="3">ICMP 19515</strain>
    </source>
</reference>
<sequence>MRIDRINVYTANLPVKAGTYRMASVDVKSLDSTLLEIVADDGLTGWGETCPVGPVYQPHHALGARAAIAEIAPGLIGSEIASIRLLAKRMDERLNGQGYAKAAFDIAFLDLLGQRLGVPVSTLLGGALTNSVPAYYSLIVGSPDETARIAADKVKAGYPRLQVKISGRNVEEDVATVHKVWEAVGYEARIAVDANRGLTVASAIHLDRLCQAIPFIFEQPCNTMDEVATLRGRVTHPVYLDENTEDQNAVLRAISLGIADGFGLKVTRLGGLTKMTAVRDLCAIRSLPHSCDDAWGGDIIAAACVHIASTVEPRRFEGAWIAQEYIEGHFDAKNPVIITQGHIAVPQLPGLGVKPELGMFGKPIAPYA</sequence>
<dbReference type="PANTHER" id="PTHR48080">
    <property type="entry name" value="D-GALACTONATE DEHYDRATASE-RELATED"/>
    <property type="match status" value="1"/>
</dbReference>
<dbReference type="SUPFAM" id="SSF51604">
    <property type="entry name" value="Enolase C-terminal domain-like"/>
    <property type="match status" value="1"/>
</dbReference>
<accession>A0ABV7MHS2</accession>
<dbReference type="SUPFAM" id="SSF54826">
    <property type="entry name" value="Enolase N-terminal domain-like"/>
    <property type="match status" value="1"/>
</dbReference>
<dbReference type="SFLD" id="SFLDS00001">
    <property type="entry name" value="Enolase"/>
    <property type="match status" value="1"/>
</dbReference>
<gene>
    <name evidence="2" type="ORF">ACFOJ9_02530</name>
</gene>
<dbReference type="InterPro" id="IPR034593">
    <property type="entry name" value="DgoD-like"/>
</dbReference>
<evidence type="ECO:0000313" key="3">
    <source>
        <dbReference type="Proteomes" id="UP001595648"/>
    </source>
</evidence>
<dbReference type="InterPro" id="IPR013341">
    <property type="entry name" value="Mandelate_racemase_N_dom"/>
</dbReference>
<dbReference type="Pfam" id="PF13378">
    <property type="entry name" value="MR_MLE_C"/>
    <property type="match status" value="1"/>
</dbReference>
<dbReference type="SMART" id="SM00922">
    <property type="entry name" value="MR_MLE"/>
    <property type="match status" value="1"/>
</dbReference>
<dbReference type="SFLD" id="SFLDG00180">
    <property type="entry name" value="muconate_cycloisomerase"/>
    <property type="match status" value="1"/>
</dbReference>
<evidence type="ECO:0000313" key="2">
    <source>
        <dbReference type="EMBL" id="MFC3320704.1"/>
    </source>
</evidence>
<dbReference type="Pfam" id="PF02746">
    <property type="entry name" value="MR_MLE_N"/>
    <property type="match status" value="1"/>
</dbReference>
<name>A0ABV7MHS2_9HYPH</name>
<dbReference type="InterPro" id="IPR013342">
    <property type="entry name" value="Mandelate_racemase_C"/>
</dbReference>
<proteinExistence type="predicted"/>
<comment type="caution">
    <text evidence="2">The sequence shown here is derived from an EMBL/GenBank/DDBJ whole genome shotgun (WGS) entry which is preliminary data.</text>
</comment>
<dbReference type="InterPro" id="IPR034622">
    <property type="entry name" value="4R-hPro_betaine_2-epimerase"/>
</dbReference>
<dbReference type="Gene3D" id="3.20.20.120">
    <property type="entry name" value="Enolase-like C-terminal domain"/>
    <property type="match status" value="1"/>
</dbReference>
<dbReference type="RefSeq" id="WP_378976834.1">
    <property type="nucleotide sequence ID" value="NZ_JBHRVD010000001.1"/>
</dbReference>
<feature type="domain" description="Mandelate racemase/muconate lactonizing enzyme C-terminal" evidence="1">
    <location>
        <begin position="143"/>
        <end position="237"/>
    </location>
</feature>
<dbReference type="InterPro" id="IPR036849">
    <property type="entry name" value="Enolase-like_C_sf"/>
</dbReference>
<protein>
    <submittedName>
        <fullName evidence="2">Mandelate racemase/muconate lactonizing enzyme family protein</fullName>
    </submittedName>
</protein>
<evidence type="ECO:0000259" key="1">
    <source>
        <dbReference type="SMART" id="SM00922"/>
    </source>
</evidence>